<keyword evidence="1" id="KW-0597">Phosphoprotein</keyword>
<dbReference type="SMART" id="SM00862">
    <property type="entry name" value="Trans_reg_C"/>
    <property type="match status" value="1"/>
</dbReference>
<dbReference type="Pfam" id="PF00486">
    <property type="entry name" value="Trans_reg_C"/>
    <property type="match status" value="1"/>
</dbReference>
<reference evidence="10 11" key="1">
    <citation type="journal article" date="2015" name="Genome Biol. Evol.">
        <title>Characterization of Three Mycobacterium spp. with Potential Use in Bioremediation by Genome Sequencing and Comparative Genomics.</title>
        <authorList>
            <person name="Das S."/>
            <person name="Pettersson B.M."/>
            <person name="Behra P.R."/>
            <person name="Ramesh M."/>
            <person name="Dasgupta S."/>
            <person name="Bhattacharya A."/>
            <person name="Kirsebom L.A."/>
        </authorList>
    </citation>
    <scope>NUCLEOTIDE SEQUENCE [LARGE SCALE GENOMIC DNA]</scope>
    <source>
        <strain evidence="10 11">DSM 44219</strain>
    </source>
</reference>
<dbReference type="InterPro" id="IPR036388">
    <property type="entry name" value="WH-like_DNA-bd_sf"/>
</dbReference>
<dbReference type="InterPro" id="IPR001789">
    <property type="entry name" value="Sig_transdc_resp-reg_receiver"/>
</dbReference>
<evidence type="ECO:0000256" key="6">
    <source>
        <dbReference type="PROSITE-ProRule" id="PRU00169"/>
    </source>
</evidence>
<dbReference type="InterPro" id="IPR039420">
    <property type="entry name" value="WalR-like"/>
</dbReference>
<dbReference type="Proteomes" id="UP000036176">
    <property type="component" value="Unassembled WGS sequence"/>
</dbReference>
<feature type="DNA-binding region" description="OmpR/PhoB-type" evidence="7">
    <location>
        <begin position="172"/>
        <end position="271"/>
    </location>
</feature>
<protein>
    <submittedName>
        <fullName evidence="10">Transcriptional regulatory protein WalR</fullName>
    </submittedName>
</protein>
<evidence type="ECO:0000256" key="4">
    <source>
        <dbReference type="ARBA" id="ARBA00023125"/>
    </source>
</evidence>
<feature type="domain" description="OmpR/PhoB-type" evidence="9">
    <location>
        <begin position="172"/>
        <end position="271"/>
    </location>
</feature>
<dbReference type="GO" id="GO:0032993">
    <property type="term" value="C:protein-DNA complex"/>
    <property type="evidence" value="ECO:0007669"/>
    <property type="project" value="TreeGrafter"/>
</dbReference>
<dbReference type="Gene3D" id="1.10.10.10">
    <property type="entry name" value="Winged helix-like DNA-binding domain superfamily/Winged helix DNA-binding domain"/>
    <property type="match status" value="1"/>
</dbReference>
<keyword evidence="2" id="KW-0902">Two-component regulatory system</keyword>
<dbReference type="GO" id="GO:0006355">
    <property type="term" value="P:regulation of DNA-templated transcription"/>
    <property type="evidence" value="ECO:0007669"/>
    <property type="project" value="InterPro"/>
</dbReference>
<evidence type="ECO:0000256" key="2">
    <source>
        <dbReference type="ARBA" id="ARBA00023012"/>
    </source>
</evidence>
<dbReference type="AlphaFoldDB" id="A0A0J6W6D1"/>
<gene>
    <name evidence="10" type="primary">walR</name>
    <name evidence="10" type="ORF">MCHUDSM44219_03073</name>
</gene>
<evidence type="ECO:0000313" key="10">
    <source>
        <dbReference type="EMBL" id="KMO78835.1"/>
    </source>
</evidence>
<name>A0A0J6W6D1_MYCCU</name>
<dbReference type="PROSITE" id="PS50110">
    <property type="entry name" value="RESPONSE_REGULATORY"/>
    <property type="match status" value="1"/>
</dbReference>
<dbReference type="Gene3D" id="3.40.50.2300">
    <property type="match status" value="1"/>
</dbReference>
<dbReference type="PROSITE" id="PS51755">
    <property type="entry name" value="OMPR_PHOB"/>
    <property type="match status" value="1"/>
</dbReference>
<dbReference type="InterPro" id="IPR001867">
    <property type="entry name" value="OmpR/PhoB-type_DNA-bd"/>
</dbReference>
<evidence type="ECO:0000256" key="1">
    <source>
        <dbReference type="ARBA" id="ARBA00022553"/>
    </source>
</evidence>
<dbReference type="PANTHER" id="PTHR48111">
    <property type="entry name" value="REGULATOR OF RPOS"/>
    <property type="match status" value="1"/>
</dbReference>
<evidence type="ECO:0000256" key="5">
    <source>
        <dbReference type="ARBA" id="ARBA00023163"/>
    </source>
</evidence>
<evidence type="ECO:0000256" key="3">
    <source>
        <dbReference type="ARBA" id="ARBA00023015"/>
    </source>
</evidence>
<evidence type="ECO:0000313" key="11">
    <source>
        <dbReference type="Proteomes" id="UP000036176"/>
    </source>
</evidence>
<dbReference type="PATRIC" id="fig|1800.3.peg.3080"/>
<dbReference type="PANTHER" id="PTHR48111:SF1">
    <property type="entry name" value="TWO-COMPONENT RESPONSE REGULATOR ORR33"/>
    <property type="match status" value="1"/>
</dbReference>
<dbReference type="SUPFAM" id="SSF52172">
    <property type="entry name" value="CheY-like"/>
    <property type="match status" value="1"/>
</dbReference>
<dbReference type="InterPro" id="IPR016032">
    <property type="entry name" value="Sig_transdc_resp-reg_C-effctor"/>
</dbReference>
<keyword evidence="3" id="KW-0805">Transcription regulation</keyword>
<comment type="caution">
    <text evidence="10">The sequence shown here is derived from an EMBL/GenBank/DDBJ whole genome shotgun (WGS) entry which is preliminary data.</text>
</comment>
<dbReference type="GO" id="GO:0000156">
    <property type="term" value="F:phosphorelay response regulator activity"/>
    <property type="evidence" value="ECO:0007669"/>
    <property type="project" value="TreeGrafter"/>
</dbReference>
<organism evidence="10 11">
    <name type="scientific">Mycolicibacterium chubuense</name>
    <name type="common">Mycobacterium chubuense</name>
    <dbReference type="NCBI Taxonomy" id="1800"/>
    <lineage>
        <taxon>Bacteria</taxon>
        <taxon>Bacillati</taxon>
        <taxon>Actinomycetota</taxon>
        <taxon>Actinomycetes</taxon>
        <taxon>Mycobacteriales</taxon>
        <taxon>Mycobacteriaceae</taxon>
        <taxon>Mycolicibacterium</taxon>
    </lineage>
</organism>
<dbReference type="SUPFAM" id="SSF46894">
    <property type="entry name" value="C-terminal effector domain of the bipartite response regulators"/>
    <property type="match status" value="1"/>
</dbReference>
<evidence type="ECO:0000259" key="8">
    <source>
        <dbReference type="PROSITE" id="PS50110"/>
    </source>
</evidence>
<dbReference type="CDD" id="cd00383">
    <property type="entry name" value="trans_reg_C"/>
    <property type="match status" value="1"/>
</dbReference>
<keyword evidence="5" id="KW-0804">Transcription</keyword>
<comment type="caution">
    <text evidence="6">Lacks conserved residue(s) required for the propagation of feature annotation.</text>
</comment>
<dbReference type="GO" id="GO:0000976">
    <property type="term" value="F:transcription cis-regulatory region binding"/>
    <property type="evidence" value="ECO:0007669"/>
    <property type="project" value="TreeGrafter"/>
</dbReference>
<keyword evidence="4 7" id="KW-0238">DNA-binding</keyword>
<dbReference type="EMBL" id="JYNX01000037">
    <property type="protein sequence ID" value="KMO78835.1"/>
    <property type="molecule type" value="Genomic_DNA"/>
</dbReference>
<dbReference type="InterPro" id="IPR011006">
    <property type="entry name" value="CheY-like_superfamily"/>
</dbReference>
<accession>A0A0J6W6D1</accession>
<proteinExistence type="predicted"/>
<feature type="domain" description="Response regulatory" evidence="8">
    <location>
        <begin position="49"/>
        <end position="161"/>
    </location>
</feature>
<dbReference type="OrthoDB" id="3197131at2"/>
<keyword evidence="11" id="KW-1185">Reference proteome</keyword>
<sequence>MTVGCVVSGAVRNVGALVWLNSEESATTIESHRLVDDLIPPAAAAGRIRVLLVDPRRIYATAVARHLLAGDFAVEVAYSPGAALTALRERDPDVVVVCLGTQGPGTAMLNRIRQETQVGVVALSDGDVTPLLLTSGAVPMDDIEALNVRIRLALRRCRVDGERRDGGRSDETHRREIGDLLIDLAGRRVFLRGEALPLTRTEFEVLCTLSESPGEPVTCRQLQLSLWGDASAGGRNTLGVHVGHLRRKLGDDPASPRYLRTVRGTGYCLTADVGQRVSGAS</sequence>
<evidence type="ECO:0000256" key="7">
    <source>
        <dbReference type="PROSITE-ProRule" id="PRU01091"/>
    </source>
</evidence>
<dbReference type="GO" id="GO:0005829">
    <property type="term" value="C:cytosol"/>
    <property type="evidence" value="ECO:0007669"/>
    <property type="project" value="TreeGrafter"/>
</dbReference>
<evidence type="ECO:0000259" key="9">
    <source>
        <dbReference type="PROSITE" id="PS51755"/>
    </source>
</evidence>